<protein>
    <recommendedName>
        <fullName evidence="3">SWIM-type domain-containing protein</fullName>
    </recommendedName>
</protein>
<dbReference type="Proteomes" id="UP001189180">
    <property type="component" value="Unassembled WGS sequence"/>
</dbReference>
<keyword evidence="2" id="KW-1185">Reference proteome</keyword>
<dbReference type="AlphaFoldDB" id="A0ABC9HH41"/>
<evidence type="ECO:0000313" key="2">
    <source>
        <dbReference type="Proteomes" id="UP001189180"/>
    </source>
</evidence>
<proteinExistence type="predicted"/>
<evidence type="ECO:0000313" key="1">
    <source>
        <dbReference type="EMBL" id="CAM0512738.1"/>
    </source>
</evidence>
<organism evidence="1 2">
    <name type="scientific">Fasciola hepatica</name>
    <name type="common">Liver fluke</name>
    <dbReference type="NCBI Taxonomy" id="6192"/>
    <lineage>
        <taxon>Eukaryota</taxon>
        <taxon>Metazoa</taxon>
        <taxon>Spiralia</taxon>
        <taxon>Lophotrochozoa</taxon>
        <taxon>Platyhelminthes</taxon>
        <taxon>Trematoda</taxon>
        <taxon>Digenea</taxon>
        <taxon>Plagiorchiida</taxon>
        <taxon>Echinostomata</taxon>
        <taxon>Echinostomatoidea</taxon>
        <taxon>Fasciolidae</taxon>
        <taxon>Fasciola</taxon>
    </lineage>
</organism>
<comment type="caution">
    <text evidence="1">The sequence shown here is derived from an EMBL/GenBank/DDBJ whole genome shotgun (WGS) entry which is preliminary data.</text>
</comment>
<reference evidence="1 2" key="1">
    <citation type="submission" date="2024-08" db="EMBL/GenBank/DDBJ databases">
        <authorList>
            <person name="Paterson S."/>
        </authorList>
    </citation>
    <scope>NUCLEOTIDE SEQUENCE [LARGE SCALE GENOMIC DNA]</scope>
</reference>
<dbReference type="EMBL" id="CANUEZ050000244">
    <property type="protein sequence ID" value="CAM0512738.1"/>
    <property type="molecule type" value="Genomic_DNA"/>
</dbReference>
<gene>
    <name evidence="1" type="ORF">FHB240107_LOCUS13540</name>
</gene>
<sequence>MKTGSICEVITEAIWKMDWQWEIGYIGCQVEFQVNWNGTIKVFFFLKEMGTDFREECLLASATNFNRLIQQELQLIDTRFSEVIITKRAAIKRDAVVYRRAFQYTFSIWEEMMQYTTIKRISVKNQTRLKFTCSCGDAHNGRTDRCLTQRVSEHIPKWLSNLMTQPAGAIHNDVKPPASSIGRHLIASGHKIDLTQCFKVLLSNPTPKLLAFSEAFLIMMHQPALCAQKRLTQNVCLPWR</sequence>
<accession>A0ABC9HH41</accession>
<name>A0ABC9HH41_FASHE</name>
<evidence type="ECO:0008006" key="3">
    <source>
        <dbReference type="Google" id="ProtNLM"/>
    </source>
</evidence>